<dbReference type="Gene3D" id="3.20.20.80">
    <property type="entry name" value="Glycosidases"/>
    <property type="match status" value="1"/>
</dbReference>
<evidence type="ECO:0000256" key="3">
    <source>
        <dbReference type="RuleBase" id="RU361153"/>
    </source>
</evidence>
<reference evidence="6 7" key="1">
    <citation type="submission" date="2019-01" db="EMBL/GenBank/DDBJ databases">
        <authorList>
            <person name="Chen W.-M."/>
        </authorList>
    </citation>
    <scope>NUCLEOTIDE SEQUENCE [LARGE SCALE GENOMIC DNA]</scope>
    <source>
        <strain evidence="6 7">YBJ-36</strain>
    </source>
</reference>
<keyword evidence="1 3" id="KW-0378">Hydrolase</keyword>
<name>A0A3S2UQX6_9SPHI</name>
<dbReference type="InterPro" id="IPR001547">
    <property type="entry name" value="Glyco_hydro_5"/>
</dbReference>
<feature type="domain" description="Glycoside hydrolase family 5" evidence="5">
    <location>
        <begin position="162"/>
        <end position="366"/>
    </location>
</feature>
<comment type="similarity">
    <text evidence="3">Belongs to the glycosyl hydrolase 5 (cellulase A) family.</text>
</comment>
<keyword evidence="7" id="KW-1185">Reference proteome</keyword>
<proteinExistence type="inferred from homology"/>
<dbReference type="InterPro" id="IPR017853">
    <property type="entry name" value="GH"/>
</dbReference>
<dbReference type="GO" id="GO:0004553">
    <property type="term" value="F:hydrolase activity, hydrolyzing O-glycosyl compounds"/>
    <property type="evidence" value="ECO:0007669"/>
    <property type="project" value="InterPro"/>
</dbReference>
<protein>
    <recommendedName>
        <fullName evidence="5">Glycoside hydrolase family 5 domain-containing protein</fullName>
    </recommendedName>
</protein>
<evidence type="ECO:0000256" key="1">
    <source>
        <dbReference type="ARBA" id="ARBA00022801"/>
    </source>
</evidence>
<dbReference type="RefSeq" id="WP_127702780.1">
    <property type="nucleotide sequence ID" value="NZ_SACK01000001.1"/>
</dbReference>
<feature type="chain" id="PRO_5018578666" description="Glycoside hydrolase family 5 domain-containing protein" evidence="4">
    <location>
        <begin position="23"/>
        <end position="481"/>
    </location>
</feature>
<evidence type="ECO:0000313" key="6">
    <source>
        <dbReference type="EMBL" id="RVU02404.1"/>
    </source>
</evidence>
<keyword evidence="2 3" id="KW-0326">Glycosidase</keyword>
<dbReference type="Pfam" id="PF00150">
    <property type="entry name" value="Cellulase"/>
    <property type="match status" value="1"/>
</dbReference>
<comment type="caution">
    <text evidence="6">The sequence shown here is derived from an EMBL/GenBank/DDBJ whole genome shotgun (WGS) entry which is preliminary data.</text>
</comment>
<gene>
    <name evidence="6" type="ORF">EOD41_00230</name>
</gene>
<evidence type="ECO:0000313" key="7">
    <source>
        <dbReference type="Proteomes" id="UP000282759"/>
    </source>
</evidence>
<dbReference type="AlphaFoldDB" id="A0A3S2UQX6"/>
<dbReference type="PROSITE" id="PS51257">
    <property type="entry name" value="PROKAR_LIPOPROTEIN"/>
    <property type="match status" value="1"/>
</dbReference>
<organism evidence="6 7">
    <name type="scientific">Mucilaginibacter limnophilus</name>
    <dbReference type="NCBI Taxonomy" id="1932778"/>
    <lineage>
        <taxon>Bacteria</taxon>
        <taxon>Pseudomonadati</taxon>
        <taxon>Bacteroidota</taxon>
        <taxon>Sphingobacteriia</taxon>
        <taxon>Sphingobacteriales</taxon>
        <taxon>Sphingobacteriaceae</taxon>
        <taxon>Mucilaginibacter</taxon>
    </lineage>
</organism>
<sequence length="481" mass="54720">MRTITSFALLSLCFLFAISSCKKEQINRQQQNNNKRATDVGAYVVHASVRKLDSVGPKSYNYELSFWVTTDADTVNALQLPGNLLINGELKNGGKVMPVSIQLKLGSFITRKLYKLTSPVIIKGSFSVPGSYQGKSIKSDVVAMEKPYNLKKIHVQGTGFADEDGKPFIPWGMNYTNPDQIPLMDDVWFDNAKWEIIKQDFREMKLMGFNVVRIHLQFHHFMTYHNQPNIQALTRLRELVKFCESIGIYLDITGLCSYFKQDPDWYVNTGERDRWNTQALFWRGVATAAEGSPAVFAFNLINEPITPSTNVSEWIPGEDFGGYWFVQHLTRQPAGRGWETVTRQWITQMKTAIRLHDDKTLITVGFIGLGVISKFNDLLDYNSAHIYPESGKINEAINFVNNNVSSKPLVIEETGPPSASFNELRTFINTTRPKTAGFISHYFGKTIEQLEQENTISAAIWREWYKIFGGELNPYNSKPVY</sequence>
<evidence type="ECO:0000256" key="4">
    <source>
        <dbReference type="SAM" id="SignalP"/>
    </source>
</evidence>
<dbReference type="SUPFAM" id="SSF51445">
    <property type="entry name" value="(Trans)glycosidases"/>
    <property type="match status" value="1"/>
</dbReference>
<dbReference type="GO" id="GO:0000272">
    <property type="term" value="P:polysaccharide catabolic process"/>
    <property type="evidence" value="ECO:0007669"/>
    <property type="project" value="InterPro"/>
</dbReference>
<dbReference type="EMBL" id="SACK01000001">
    <property type="protein sequence ID" value="RVU02404.1"/>
    <property type="molecule type" value="Genomic_DNA"/>
</dbReference>
<evidence type="ECO:0000259" key="5">
    <source>
        <dbReference type="Pfam" id="PF00150"/>
    </source>
</evidence>
<dbReference type="Proteomes" id="UP000282759">
    <property type="component" value="Unassembled WGS sequence"/>
</dbReference>
<feature type="signal peptide" evidence="4">
    <location>
        <begin position="1"/>
        <end position="22"/>
    </location>
</feature>
<evidence type="ECO:0000256" key="2">
    <source>
        <dbReference type="ARBA" id="ARBA00023295"/>
    </source>
</evidence>
<dbReference type="OrthoDB" id="9801077at2"/>
<keyword evidence="4" id="KW-0732">Signal</keyword>
<accession>A0A3S2UQX6</accession>